<evidence type="ECO:0000313" key="24">
    <source>
        <dbReference type="EMBL" id="HIY74033.1"/>
    </source>
</evidence>
<evidence type="ECO:0000256" key="19">
    <source>
        <dbReference type="PIRSR" id="PIRSR001500-1"/>
    </source>
</evidence>
<reference evidence="24" key="2">
    <citation type="submission" date="2021-04" db="EMBL/GenBank/DDBJ databases">
        <authorList>
            <person name="Gilroy R."/>
        </authorList>
    </citation>
    <scope>NUCLEOTIDE SEQUENCE</scope>
    <source>
        <strain evidence="24">CHK33-7979</strain>
    </source>
</reference>
<dbReference type="SMART" id="SM00830">
    <property type="entry name" value="CM_2"/>
    <property type="match status" value="1"/>
</dbReference>
<dbReference type="InterPro" id="IPR036263">
    <property type="entry name" value="Chorismate_II_sf"/>
</dbReference>
<evidence type="ECO:0000259" key="22">
    <source>
        <dbReference type="PROSITE" id="PS51171"/>
    </source>
</evidence>
<dbReference type="PIRSF" id="PIRSF001500">
    <property type="entry name" value="Chor_mut_pdt_Ppr"/>
    <property type="match status" value="1"/>
</dbReference>
<keyword evidence="9" id="KW-0963">Cytoplasm</keyword>
<evidence type="ECO:0000256" key="2">
    <source>
        <dbReference type="ARBA" id="ARBA00002364"/>
    </source>
</evidence>
<evidence type="ECO:0000256" key="1">
    <source>
        <dbReference type="ARBA" id="ARBA00000824"/>
    </source>
</evidence>
<evidence type="ECO:0000256" key="12">
    <source>
        <dbReference type="ARBA" id="ARBA00023222"/>
    </source>
</evidence>
<evidence type="ECO:0000259" key="23">
    <source>
        <dbReference type="PROSITE" id="PS51671"/>
    </source>
</evidence>
<protein>
    <recommendedName>
        <fullName evidence="7">Bifunctional chorismate mutase/prephenate dehydratase</fullName>
        <ecNumber evidence="6">4.2.1.51</ecNumber>
    </recommendedName>
    <alternativeName>
        <fullName evidence="17">Chorismate mutase-prephenate dehydratase</fullName>
    </alternativeName>
    <alternativeName>
        <fullName evidence="8">Prephenate dehydratase</fullName>
    </alternativeName>
    <alternativeName>
        <fullName evidence="16">p-protein</fullName>
    </alternativeName>
</protein>
<dbReference type="AlphaFoldDB" id="A0A9D1Z5Z3"/>
<keyword evidence="13" id="KW-0413">Isomerase</keyword>
<evidence type="ECO:0000256" key="8">
    <source>
        <dbReference type="ARBA" id="ARBA00021872"/>
    </source>
</evidence>
<comment type="pathway">
    <text evidence="5">Metabolic intermediate biosynthesis; prephenate biosynthesis; prephenate from chorismate: step 1/1.</text>
</comment>
<reference evidence="24" key="1">
    <citation type="journal article" date="2021" name="PeerJ">
        <title>Extensive microbial diversity within the chicken gut microbiome revealed by metagenomics and culture.</title>
        <authorList>
            <person name="Gilroy R."/>
            <person name="Ravi A."/>
            <person name="Getino M."/>
            <person name="Pursley I."/>
            <person name="Horton D.L."/>
            <person name="Alikhan N.F."/>
            <person name="Baker D."/>
            <person name="Gharbi K."/>
            <person name="Hall N."/>
            <person name="Watson M."/>
            <person name="Adriaenssens E.M."/>
            <person name="Foster-Nyarko E."/>
            <person name="Jarju S."/>
            <person name="Secka A."/>
            <person name="Antonio M."/>
            <person name="Oren A."/>
            <person name="Chaudhuri R.R."/>
            <person name="La Ragione R."/>
            <person name="Hildebrand F."/>
            <person name="Pallen M.J."/>
        </authorList>
    </citation>
    <scope>NUCLEOTIDE SEQUENCE</scope>
    <source>
        <strain evidence="24">CHK33-7979</strain>
    </source>
</reference>
<evidence type="ECO:0000256" key="17">
    <source>
        <dbReference type="ARBA" id="ARBA00031520"/>
    </source>
</evidence>
<keyword evidence="10" id="KW-0028">Amino-acid biosynthesis</keyword>
<comment type="catalytic activity">
    <reaction evidence="1">
        <text>chorismate = prephenate</text>
        <dbReference type="Rhea" id="RHEA:13897"/>
        <dbReference type="ChEBI" id="CHEBI:29748"/>
        <dbReference type="ChEBI" id="CHEBI:29934"/>
        <dbReference type="EC" id="5.4.99.5"/>
    </reaction>
</comment>
<feature type="binding site" evidence="19">
    <location>
        <position position="84"/>
    </location>
    <ligand>
        <name>substrate</name>
    </ligand>
</feature>
<evidence type="ECO:0000256" key="11">
    <source>
        <dbReference type="ARBA" id="ARBA00023141"/>
    </source>
</evidence>
<feature type="site" description="Essential for prephenate dehydratase activity" evidence="20">
    <location>
        <position position="283"/>
    </location>
</feature>
<feature type="binding site" evidence="19">
    <location>
        <position position="49"/>
    </location>
    <ligand>
        <name>substrate</name>
    </ligand>
</feature>
<keyword evidence="12" id="KW-0584">Phenylalanine biosynthesis</keyword>
<keyword evidence="15" id="KW-0511">Multifunctional enzyme</keyword>
<dbReference type="GO" id="GO:0005737">
    <property type="term" value="C:cytoplasm"/>
    <property type="evidence" value="ECO:0007669"/>
    <property type="project" value="UniProtKB-SubCell"/>
</dbReference>
<evidence type="ECO:0000259" key="21">
    <source>
        <dbReference type="PROSITE" id="PS51168"/>
    </source>
</evidence>
<dbReference type="PANTHER" id="PTHR21022:SF19">
    <property type="entry name" value="PREPHENATE DEHYDRATASE-RELATED"/>
    <property type="match status" value="1"/>
</dbReference>
<accession>A0A9D1Z5Z3</accession>
<dbReference type="InterPro" id="IPR001086">
    <property type="entry name" value="Preph_deHydtase"/>
</dbReference>
<dbReference type="PROSITE" id="PS51671">
    <property type="entry name" value="ACT"/>
    <property type="match status" value="1"/>
</dbReference>
<dbReference type="CDD" id="cd13631">
    <property type="entry name" value="PBP2_Ct-PDT_like"/>
    <property type="match status" value="1"/>
</dbReference>
<dbReference type="InterPro" id="IPR008242">
    <property type="entry name" value="Chor_mutase/pphenate_deHydtase"/>
</dbReference>
<feature type="binding site" evidence="19">
    <location>
        <position position="45"/>
    </location>
    <ligand>
        <name>substrate</name>
    </ligand>
</feature>
<dbReference type="InterPro" id="IPR036979">
    <property type="entry name" value="CM_dom_sf"/>
</dbReference>
<evidence type="ECO:0000256" key="10">
    <source>
        <dbReference type="ARBA" id="ARBA00022605"/>
    </source>
</evidence>
<comment type="function">
    <text evidence="2">Catalyzes the Claisen rearrangement of chorismate to prephenate and the decarboxylation/dehydration of prephenate to phenylpyruvate.</text>
</comment>
<evidence type="ECO:0000256" key="16">
    <source>
        <dbReference type="ARBA" id="ARBA00031175"/>
    </source>
</evidence>
<evidence type="ECO:0000256" key="3">
    <source>
        <dbReference type="ARBA" id="ARBA00004496"/>
    </source>
</evidence>
<dbReference type="InterPro" id="IPR002912">
    <property type="entry name" value="ACT_dom"/>
</dbReference>
<comment type="pathway">
    <text evidence="4">Amino-acid biosynthesis; L-phenylalanine biosynthesis; phenylpyruvate from prephenate: step 1/1.</text>
</comment>
<feature type="binding site" evidence="19">
    <location>
        <position position="8"/>
    </location>
    <ligand>
        <name>substrate</name>
    </ligand>
</feature>
<dbReference type="CDD" id="cd04905">
    <property type="entry name" value="ACT_CM-PDT"/>
    <property type="match status" value="1"/>
</dbReference>
<dbReference type="PROSITE" id="PS51168">
    <property type="entry name" value="CHORISMATE_MUT_2"/>
    <property type="match status" value="1"/>
</dbReference>
<evidence type="ECO:0000256" key="13">
    <source>
        <dbReference type="ARBA" id="ARBA00023235"/>
    </source>
</evidence>
<dbReference type="GO" id="GO:0004106">
    <property type="term" value="F:chorismate mutase activity"/>
    <property type="evidence" value="ECO:0007669"/>
    <property type="project" value="UniProtKB-EC"/>
</dbReference>
<dbReference type="PANTHER" id="PTHR21022">
    <property type="entry name" value="PREPHENATE DEHYDRATASE P PROTEIN"/>
    <property type="match status" value="1"/>
</dbReference>
<dbReference type="InterPro" id="IPR002701">
    <property type="entry name" value="CM_II_prokaryot"/>
</dbReference>
<evidence type="ECO:0000256" key="6">
    <source>
        <dbReference type="ARBA" id="ARBA00013147"/>
    </source>
</evidence>
<evidence type="ECO:0000256" key="14">
    <source>
        <dbReference type="ARBA" id="ARBA00023239"/>
    </source>
</evidence>
<dbReference type="Pfam" id="PF00800">
    <property type="entry name" value="PDT"/>
    <property type="match status" value="1"/>
</dbReference>
<dbReference type="EMBL" id="DXCX01000088">
    <property type="protein sequence ID" value="HIY74033.1"/>
    <property type="molecule type" value="Genomic_DNA"/>
</dbReference>
<evidence type="ECO:0000256" key="20">
    <source>
        <dbReference type="PIRSR" id="PIRSR001500-2"/>
    </source>
</evidence>
<feature type="binding site" evidence="19">
    <location>
        <position position="36"/>
    </location>
    <ligand>
        <name>substrate</name>
    </ligand>
</feature>
<dbReference type="SUPFAM" id="SSF48600">
    <property type="entry name" value="Chorismate mutase II"/>
    <property type="match status" value="1"/>
</dbReference>
<feature type="binding site" evidence="19">
    <location>
        <position position="80"/>
    </location>
    <ligand>
        <name>substrate</name>
    </ligand>
</feature>
<keyword evidence="14" id="KW-0456">Lyase</keyword>
<dbReference type="Gene3D" id="3.40.190.10">
    <property type="entry name" value="Periplasmic binding protein-like II"/>
    <property type="match status" value="2"/>
</dbReference>
<dbReference type="SUPFAM" id="SSF55021">
    <property type="entry name" value="ACT-like"/>
    <property type="match status" value="1"/>
</dbReference>
<organism evidence="24 25">
    <name type="scientific">Candidatus Intestinimonas merdavium</name>
    <dbReference type="NCBI Taxonomy" id="2838622"/>
    <lineage>
        <taxon>Bacteria</taxon>
        <taxon>Bacillati</taxon>
        <taxon>Bacillota</taxon>
        <taxon>Clostridia</taxon>
        <taxon>Eubacteriales</taxon>
        <taxon>Intestinimonas</taxon>
    </lineage>
</organism>
<sequence length="384" mass="42491">MSQLDELRDRIDTIDAQLTALFLQRMEVTEQVGRWKQANGIPVLDTAREREVLAKKAALTDDPARKDDVTTLYEAIMAISRRQQRKLLNEAGNQDYKRIRAALENVRSPLAAPRVLYQGEPGAYAEEAAARFFGEEVARSHVATWEAVFRALKRGEADYGVVPIENSSTGSINQVYDLLAEYGAYIVGEQTVKVDHCLAAPAGASLERITTVYSHEQGLLQCADYLKGRGWTCVPRLNTAESAQFVSRSGEPGQAAICSPRAARLYGLEILAEHLNANDHNYTRFVIVSPVPEHRAGSDKVSVLFTLPHRTGSLHAFMTIFAVNGLNLMKLESRPIVGRSWEYLFFADFIADLTAPSMDGVLLELTQTAEGFRVLGNYPACKEG</sequence>
<evidence type="ECO:0000256" key="9">
    <source>
        <dbReference type="ARBA" id="ARBA00022490"/>
    </source>
</evidence>
<dbReference type="EC" id="4.2.1.51" evidence="6"/>
<dbReference type="PROSITE" id="PS51171">
    <property type="entry name" value="PREPHENATE_DEHYDR_3"/>
    <property type="match status" value="1"/>
</dbReference>
<comment type="caution">
    <text evidence="24">The sequence shown here is derived from an EMBL/GenBank/DDBJ whole genome shotgun (WGS) entry which is preliminary data.</text>
</comment>
<feature type="binding site" evidence="19">
    <location>
        <position position="25"/>
    </location>
    <ligand>
        <name>substrate</name>
    </ligand>
</feature>
<name>A0A9D1Z5Z3_9FIRM</name>
<dbReference type="Pfam" id="PF01817">
    <property type="entry name" value="CM_2"/>
    <property type="match status" value="1"/>
</dbReference>
<dbReference type="InterPro" id="IPR045865">
    <property type="entry name" value="ACT-like_dom_sf"/>
</dbReference>
<evidence type="ECO:0000256" key="4">
    <source>
        <dbReference type="ARBA" id="ARBA00004741"/>
    </source>
</evidence>
<dbReference type="GO" id="GO:0004664">
    <property type="term" value="F:prephenate dehydratase activity"/>
    <property type="evidence" value="ECO:0007669"/>
    <property type="project" value="UniProtKB-EC"/>
</dbReference>
<evidence type="ECO:0000256" key="5">
    <source>
        <dbReference type="ARBA" id="ARBA00004817"/>
    </source>
</evidence>
<dbReference type="Proteomes" id="UP000886824">
    <property type="component" value="Unassembled WGS sequence"/>
</dbReference>
<comment type="subcellular location">
    <subcellularLocation>
        <location evidence="3">Cytoplasm</location>
    </subcellularLocation>
</comment>
<gene>
    <name evidence="24" type="ORF">H9826_08695</name>
</gene>
<dbReference type="Gene3D" id="1.20.59.10">
    <property type="entry name" value="Chorismate mutase"/>
    <property type="match status" value="1"/>
</dbReference>
<keyword evidence="11" id="KW-0057">Aromatic amino acid biosynthesis</keyword>
<evidence type="ECO:0000256" key="7">
    <source>
        <dbReference type="ARBA" id="ARBA00014401"/>
    </source>
</evidence>
<comment type="catalytic activity">
    <reaction evidence="18">
        <text>prephenate + H(+) = 3-phenylpyruvate + CO2 + H2O</text>
        <dbReference type="Rhea" id="RHEA:21648"/>
        <dbReference type="ChEBI" id="CHEBI:15377"/>
        <dbReference type="ChEBI" id="CHEBI:15378"/>
        <dbReference type="ChEBI" id="CHEBI:16526"/>
        <dbReference type="ChEBI" id="CHEBI:18005"/>
        <dbReference type="ChEBI" id="CHEBI:29934"/>
        <dbReference type="EC" id="4.2.1.51"/>
    </reaction>
</comment>
<dbReference type="GO" id="GO:0046417">
    <property type="term" value="P:chorismate metabolic process"/>
    <property type="evidence" value="ECO:0007669"/>
    <property type="project" value="InterPro"/>
</dbReference>
<evidence type="ECO:0000256" key="18">
    <source>
        <dbReference type="ARBA" id="ARBA00047848"/>
    </source>
</evidence>
<feature type="domain" description="ACT" evidence="23">
    <location>
        <begin position="302"/>
        <end position="379"/>
    </location>
</feature>
<evidence type="ECO:0000313" key="25">
    <source>
        <dbReference type="Proteomes" id="UP000886824"/>
    </source>
</evidence>
<dbReference type="Gene3D" id="3.30.70.260">
    <property type="match status" value="1"/>
</dbReference>
<dbReference type="GO" id="GO:0009094">
    <property type="term" value="P:L-phenylalanine biosynthetic process"/>
    <property type="evidence" value="ECO:0007669"/>
    <property type="project" value="UniProtKB-KW"/>
</dbReference>
<feature type="domain" description="Chorismate mutase" evidence="21">
    <location>
        <begin position="1"/>
        <end position="88"/>
    </location>
</feature>
<dbReference type="SUPFAM" id="SSF53850">
    <property type="entry name" value="Periplasmic binding protein-like II"/>
    <property type="match status" value="1"/>
</dbReference>
<evidence type="ECO:0000256" key="15">
    <source>
        <dbReference type="ARBA" id="ARBA00023268"/>
    </source>
</evidence>
<proteinExistence type="predicted"/>
<feature type="domain" description="Prephenate dehydratase" evidence="22">
    <location>
        <begin position="114"/>
        <end position="290"/>
    </location>
</feature>